<dbReference type="Pfam" id="PF19474">
    <property type="entry name" value="DUF6011"/>
    <property type="match status" value="1"/>
</dbReference>
<name>A0ABW1A1R5_9ACTN</name>
<proteinExistence type="predicted"/>
<dbReference type="InterPro" id="IPR046053">
    <property type="entry name" value="DUF6011"/>
</dbReference>
<keyword evidence="1" id="KW-0479">Metal-binding</keyword>
<gene>
    <name evidence="3" type="ORF">ACFPZN_25050</name>
</gene>
<dbReference type="EMBL" id="JBHSON010000037">
    <property type="protein sequence ID" value="MFC5748897.1"/>
    <property type="molecule type" value="Genomic_DNA"/>
</dbReference>
<accession>A0ABW1A1R5</accession>
<dbReference type="InterPro" id="IPR007527">
    <property type="entry name" value="Znf_SWIM"/>
</dbReference>
<feature type="domain" description="SWIM-type" evidence="2">
    <location>
        <begin position="98"/>
        <end position="129"/>
    </location>
</feature>
<dbReference type="PROSITE" id="PS50966">
    <property type="entry name" value="ZF_SWIM"/>
    <property type="match status" value="1"/>
</dbReference>
<keyword evidence="1" id="KW-0862">Zinc</keyword>
<keyword evidence="4" id="KW-1185">Reference proteome</keyword>
<sequence length="136" mass="14761">MAKRTKVPTANCQRCRGLLTNARSVARGYGARCWALKRREDAERQALTTATRAADVSAFKDGARVLDKAEQLIDDGAIVRTRFEGQYLANGSDGVSTYLVDTTERSCTCKAGQRLGRCNHLVAADILDHFAALVAA</sequence>
<evidence type="ECO:0000313" key="3">
    <source>
        <dbReference type="EMBL" id="MFC5748897.1"/>
    </source>
</evidence>
<reference evidence="4" key="1">
    <citation type="journal article" date="2019" name="Int. J. Syst. Evol. Microbiol.">
        <title>The Global Catalogue of Microorganisms (GCM) 10K type strain sequencing project: providing services to taxonomists for standard genome sequencing and annotation.</title>
        <authorList>
            <consortium name="The Broad Institute Genomics Platform"/>
            <consortium name="The Broad Institute Genome Sequencing Center for Infectious Disease"/>
            <person name="Wu L."/>
            <person name="Ma J."/>
        </authorList>
    </citation>
    <scope>NUCLEOTIDE SEQUENCE [LARGE SCALE GENOMIC DNA]</scope>
    <source>
        <strain evidence="4">KCTC 42087</strain>
    </source>
</reference>
<evidence type="ECO:0000313" key="4">
    <source>
        <dbReference type="Proteomes" id="UP001596074"/>
    </source>
</evidence>
<evidence type="ECO:0000259" key="2">
    <source>
        <dbReference type="PROSITE" id="PS50966"/>
    </source>
</evidence>
<organism evidence="3 4">
    <name type="scientific">Actinomadura rugatobispora</name>
    <dbReference type="NCBI Taxonomy" id="1994"/>
    <lineage>
        <taxon>Bacteria</taxon>
        <taxon>Bacillati</taxon>
        <taxon>Actinomycetota</taxon>
        <taxon>Actinomycetes</taxon>
        <taxon>Streptosporangiales</taxon>
        <taxon>Thermomonosporaceae</taxon>
        <taxon>Actinomadura</taxon>
    </lineage>
</organism>
<dbReference type="Proteomes" id="UP001596074">
    <property type="component" value="Unassembled WGS sequence"/>
</dbReference>
<comment type="caution">
    <text evidence="3">The sequence shown here is derived from an EMBL/GenBank/DDBJ whole genome shotgun (WGS) entry which is preliminary data.</text>
</comment>
<protein>
    <submittedName>
        <fullName evidence="3">DUF6011 domain-containing protein</fullName>
    </submittedName>
</protein>
<dbReference type="RefSeq" id="WP_378284595.1">
    <property type="nucleotide sequence ID" value="NZ_JBHSON010000037.1"/>
</dbReference>
<evidence type="ECO:0000256" key="1">
    <source>
        <dbReference type="PROSITE-ProRule" id="PRU00325"/>
    </source>
</evidence>
<keyword evidence="1" id="KW-0863">Zinc-finger</keyword>